<evidence type="ECO:0000313" key="3">
    <source>
        <dbReference type="EMBL" id="ABL64769.1"/>
    </source>
</evidence>
<dbReference type="SUPFAM" id="SSF56935">
    <property type="entry name" value="Porins"/>
    <property type="match status" value="1"/>
</dbReference>
<proteinExistence type="predicted"/>
<accession>A1BEE2</accession>
<dbReference type="Proteomes" id="UP000008701">
    <property type="component" value="Chromosome"/>
</dbReference>
<organism evidence="3 4">
    <name type="scientific">Chlorobium phaeobacteroides (strain DSM 266 / SMG 266 / 2430)</name>
    <dbReference type="NCBI Taxonomy" id="290317"/>
    <lineage>
        <taxon>Bacteria</taxon>
        <taxon>Pseudomonadati</taxon>
        <taxon>Chlorobiota</taxon>
        <taxon>Chlorobiia</taxon>
        <taxon>Chlorobiales</taxon>
        <taxon>Chlorobiaceae</taxon>
        <taxon>Chlorobium/Pelodictyon group</taxon>
        <taxon>Chlorobium</taxon>
    </lineage>
</organism>
<dbReference type="GO" id="GO:0015288">
    <property type="term" value="F:porin activity"/>
    <property type="evidence" value="ECO:0007669"/>
    <property type="project" value="InterPro"/>
</dbReference>
<feature type="chain" id="PRO_5002632863" description="Porin domain-containing protein" evidence="1">
    <location>
        <begin position="23"/>
        <end position="377"/>
    </location>
</feature>
<keyword evidence="1" id="KW-0732">Signal</keyword>
<gene>
    <name evidence="3" type="ordered locus">Cpha266_0714</name>
</gene>
<dbReference type="KEGG" id="cph:Cpha266_0714"/>
<reference evidence="3 4" key="1">
    <citation type="submission" date="2006-12" db="EMBL/GenBank/DDBJ databases">
        <title>Complete sequence of Chlorobium phaeobacteroides DSM 266.</title>
        <authorList>
            <consortium name="US DOE Joint Genome Institute"/>
            <person name="Copeland A."/>
            <person name="Lucas S."/>
            <person name="Lapidus A."/>
            <person name="Barry K."/>
            <person name="Detter J.C."/>
            <person name="Glavina del Rio T."/>
            <person name="Hammon N."/>
            <person name="Israni S."/>
            <person name="Pitluck S."/>
            <person name="Goltsman E."/>
            <person name="Schmutz J."/>
            <person name="Larimer F."/>
            <person name="Land M."/>
            <person name="Hauser L."/>
            <person name="Mikhailova N."/>
            <person name="Li T."/>
            <person name="Overmann J."/>
            <person name="Bryant D.A."/>
            <person name="Richardson P."/>
        </authorList>
    </citation>
    <scope>NUCLEOTIDE SEQUENCE [LARGE SCALE GENOMIC DNA]</scope>
    <source>
        <strain evidence="3 4">DSM 266</strain>
    </source>
</reference>
<dbReference type="AlphaFoldDB" id="A1BEE2"/>
<evidence type="ECO:0000259" key="2">
    <source>
        <dbReference type="Pfam" id="PF13609"/>
    </source>
</evidence>
<dbReference type="GO" id="GO:0016020">
    <property type="term" value="C:membrane"/>
    <property type="evidence" value="ECO:0007669"/>
    <property type="project" value="InterPro"/>
</dbReference>
<feature type="signal peptide" evidence="1">
    <location>
        <begin position="1"/>
        <end position="22"/>
    </location>
</feature>
<sequence length="377" mass="41313" precursor="true">MKKMLSLAAMFAVLSYASPASAEVKFGGDASVRLRGQFEDDEQRVFGSYENSEDDLNFAYRLRLKASADLGSGYFFKALLTSDNAAAGWNTVNDNNREDAEIDISNLYFGRMMENSHYMMGRLPLNSMNNPIFDLAMYPIPTYVGISGTTIGVGDIPVATYNMDRIFGLNYGAKVGPGELNATLIALDNDIKDDTDAEGNGLFNDGYALHLSYKANLGNVTVEPQAIIALTNLDGLVYENVTPYIFGANVTIPAGKAKIGLSAFYTAADDGGNYTVGGAAADVDYSGYLLRLKGEYGPFMAWVDYNNTNDKTNGDDIDYNNLFVWAQYNFKVYESAMGTFSLTPTVRYWAAGKDYNDGGENDEYSRLRTELVATMSF</sequence>
<dbReference type="OrthoDB" id="596847at2"/>
<feature type="domain" description="Porin" evidence="2">
    <location>
        <begin position="11"/>
        <end position="330"/>
    </location>
</feature>
<dbReference type="HOGENOM" id="CLU_777782_0_0_10"/>
<name>A1BEE2_CHLPD</name>
<dbReference type="eggNOG" id="ENOG5033PNE">
    <property type="taxonomic scope" value="Bacteria"/>
</dbReference>
<evidence type="ECO:0000313" key="4">
    <source>
        <dbReference type="Proteomes" id="UP000008701"/>
    </source>
</evidence>
<dbReference type="RefSeq" id="WP_011744599.1">
    <property type="nucleotide sequence ID" value="NC_008639.1"/>
</dbReference>
<keyword evidence="4" id="KW-1185">Reference proteome</keyword>
<evidence type="ECO:0000256" key="1">
    <source>
        <dbReference type="SAM" id="SignalP"/>
    </source>
</evidence>
<dbReference type="EMBL" id="CP000492">
    <property type="protein sequence ID" value="ABL64769.1"/>
    <property type="molecule type" value="Genomic_DNA"/>
</dbReference>
<dbReference type="Pfam" id="PF13609">
    <property type="entry name" value="Porin_4"/>
    <property type="match status" value="1"/>
</dbReference>
<dbReference type="InterPro" id="IPR033900">
    <property type="entry name" value="Gram_neg_porin_domain"/>
</dbReference>
<protein>
    <recommendedName>
        <fullName evidence="2">Porin domain-containing protein</fullName>
    </recommendedName>
</protein>